<sequence length="420" mass="44080">MEFGVPQLEILAVFLAVYALIVVRRIGRFKVEVWMAMLLGAVALLSLGAVSLGEALMAINSQVILFLIGSFLIVGVMAQTGLLQAVAVAVLRRARTPSRLLLFVIAFVSVASAFLVNDAVVLVVTPIVIASCTIAGLKKTPYIIAVALSSNIGSALTPIGNPQNVLIKIESGISTLGFMGKMAIPVVLAVAAEYVVLKAIYRKEMSRGTVLEIPERGPDLMGKAEWRMLIAITVGVMIGFITSDLTGVPIAIVALVGGTMALLLSPDRRESLKRIDWGTMVFFASMFVVMHSVEASGLLGFIIDPFRSWLFVGGVGSVAAIFGLSIALSQLTSNVPFVAMMLPIFRSAGASPDQWLSLAAGSTLGGNLTLLGAAANVIVLEAAECKGESFSFIEFMKGGVPVTIISSAIAIAVLSLLLGI</sequence>
<feature type="domain" description="Citrate transporter-like" evidence="9">
    <location>
        <begin position="18"/>
        <end position="355"/>
    </location>
</feature>
<dbReference type="PANTHER" id="PTHR43568:SF1">
    <property type="entry name" value="P PROTEIN"/>
    <property type="match status" value="1"/>
</dbReference>
<evidence type="ECO:0000256" key="3">
    <source>
        <dbReference type="ARBA" id="ARBA00022448"/>
    </source>
</evidence>
<dbReference type="InterPro" id="IPR051475">
    <property type="entry name" value="Diverse_Ion_Transporter"/>
</dbReference>
<keyword evidence="7 8" id="KW-0472">Membrane</keyword>
<keyword evidence="3" id="KW-0813">Transport</keyword>
<keyword evidence="5 8" id="KW-0812">Transmembrane</keyword>
<comment type="caution">
    <text evidence="10">The sequence shown here is derived from an EMBL/GenBank/DDBJ whole genome shotgun (WGS) entry which is preliminary data.</text>
</comment>
<feature type="transmembrane region" description="Helical" evidence="8">
    <location>
        <begin position="6"/>
        <end position="23"/>
    </location>
</feature>
<feature type="transmembrane region" description="Helical" evidence="8">
    <location>
        <begin position="309"/>
        <end position="331"/>
    </location>
</feature>
<feature type="transmembrane region" description="Helical" evidence="8">
    <location>
        <begin position="178"/>
        <end position="197"/>
    </location>
</feature>
<evidence type="ECO:0000256" key="4">
    <source>
        <dbReference type="ARBA" id="ARBA00022475"/>
    </source>
</evidence>
<dbReference type="EMBL" id="DSTX01000002">
    <property type="protein sequence ID" value="HFK20109.1"/>
    <property type="molecule type" value="Genomic_DNA"/>
</dbReference>
<feature type="transmembrane region" description="Helical" evidence="8">
    <location>
        <begin position="226"/>
        <end position="242"/>
    </location>
</feature>
<dbReference type="AlphaFoldDB" id="A0A7C3EVV8"/>
<comment type="subcellular location">
    <subcellularLocation>
        <location evidence="1">Cell membrane</location>
        <topology evidence="1">Multi-pass membrane protein</topology>
    </subcellularLocation>
</comment>
<reference evidence="10" key="1">
    <citation type="journal article" date="2020" name="mSystems">
        <title>Genome- and Community-Level Interaction Insights into Carbon Utilization and Element Cycling Functions of Hydrothermarchaeota in Hydrothermal Sediment.</title>
        <authorList>
            <person name="Zhou Z."/>
            <person name="Liu Y."/>
            <person name="Xu W."/>
            <person name="Pan J."/>
            <person name="Luo Z.H."/>
            <person name="Li M."/>
        </authorList>
    </citation>
    <scope>NUCLEOTIDE SEQUENCE [LARGE SCALE GENOMIC DNA]</scope>
    <source>
        <strain evidence="10">SpSt-468</strain>
    </source>
</reference>
<evidence type="ECO:0000256" key="6">
    <source>
        <dbReference type="ARBA" id="ARBA00022989"/>
    </source>
</evidence>
<accession>A0A7C3EVV8</accession>
<keyword evidence="4" id="KW-1003">Cell membrane</keyword>
<dbReference type="GO" id="GO:0015105">
    <property type="term" value="F:arsenite transmembrane transporter activity"/>
    <property type="evidence" value="ECO:0007669"/>
    <property type="project" value="InterPro"/>
</dbReference>
<evidence type="ECO:0000256" key="1">
    <source>
        <dbReference type="ARBA" id="ARBA00004651"/>
    </source>
</evidence>
<dbReference type="Pfam" id="PF03600">
    <property type="entry name" value="CitMHS"/>
    <property type="match status" value="1"/>
</dbReference>
<dbReference type="PRINTS" id="PR00758">
    <property type="entry name" value="ARSENICPUMP"/>
</dbReference>
<dbReference type="GO" id="GO:0005886">
    <property type="term" value="C:plasma membrane"/>
    <property type="evidence" value="ECO:0007669"/>
    <property type="project" value="UniProtKB-SubCell"/>
</dbReference>
<comment type="similarity">
    <text evidence="2">Belongs to the CitM (TC 2.A.11) transporter family.</text>
</comment>
<protein>
    <recommendedName>
        <fullName evidence="9">Citrate transporter-like domain-containing protein</fullName>
    </recommendedName>
</protein>
<feature type="transmembrane region" description="Helical" evidence="8">
    <location>
        <begin position="63"/>
        <end position="88"/>
    </location>
</feature>
<evidence type="ECO:0000256" key="7">
    <source>
        <dbReference type="ARBA" id="ARBA00023136"/>
    </source>
</evidence>
<evidence type="ECO:0000256" key="8">
    <source>
        <dbReference type="SAM" id="Phobius"/>
    </source>
</evidence>
<dbReference type="PANTHER" id="PTHR43568">
    <property type="entry name" value="P PROTEIN"/>
    <property type="match status" value="1"/>
</dbReference>
<gene>
    <name evidence="10" type="ORF">ENS19_02400</name>
</gene>
<feature type="transmembrane region" description="Helical" evidence="8">
    <location>
        <begin position="100"/>
        <end position="129"/>
    </location>
</feature>
<dbReference type="InterPro" id="IPR000802">
    <property type="entry name" value="Arsenical_pump_ArsB"/>
</dbReference>
<feature type="transmembrane region" description="Helical" evidence="8">
    <location>
        <begin position="277"/>
        <end position="303"/>
    </location>
</feature>
<dbReference type="InterPro" id="IPR004680">
    <property type="entry name" value="Cit_transptr-like_dom"/>
</dbReference>
<proteinExistence type="inferred from homology"/>
<name>A0A7C3EVV8_9CREN</name>
<evidence type="ECO:0000256" key="2">
    <source>
        <dbReference type="ARBA" id="ARBA00009843"/>
    </source>
</evidence>
<feature type="transmembrane region" description="Helical" evidence="8">
    <location>
        <begin position="35"/>
        <end position="57"/>
    </location>
</feature>
<organism evidence="10">
    <name type="scientific">Candidatus Methanomethylicus mesodigestus</name>
    <dbReference type="NCBI Taxonomy" id="1867258"/>
    <lineage>
        <taxon>Archaea</taxon>
        <taxon>Thermoproteota</taxon>
        <taxon>Methanosuratincolia</taxon>
        <taxon>Candidatus Methanomethylicales</taxon>
        <taxon>Candidatus Methanomethylicaceae</taxon>
        <taxon>Candidatus Methanomethylicus</taxon>
    </lineage>
</organism>
<evidence type="ECO:0000259" key="9">
    <source>
        <dbReference type="Pfam" id="PF03600"/>
    </source>
</evidence>
<keyword evidence="6 8" id="KW-1133">Transmembrane helix</keyword>
<evidence type="ECO:0000256" key="5">
    <source>
        <dbReference type="ARBA" id="ARBA00022692"/>
    </source>
</evidence>
<feature type="transmembrane region" description="Helical" evidence="8">
    <location>
        <begin position="355"/>
        <end position="379"/>
    </location>
</feature>
<evidence type="ECO:0000313" key="10">
    <source>
        <dbReference type="EMBL" id="HFK20109.1"/>
    </source>
</evidence>
<feature type="transmembrane region" description="Helical" evidence="8">
    <location>
        <begin position="399"/>
        <end position="419"/>
    </location>
</feature>